<evidence type="ECO:0000313" key="5">
    <source>
        <dbReference type="EMBL" id="TYH89812.1"/>
    </source>
</evidence>
<dbReference type="PANTHER" id="PTHR32410:SF169">
    <property type="entry name" value="C1 DOMAIN FAMILY PROTEIN, PUTATIVE-RELATED"/>
    <property type="match status" value="1"/>
</dbReference>
<evidence type="ECO:0000256" key="3">
    <source>
        <dbReference type="ARBA" id="ARBA00022833"/>
    </source>
</evidence>
<evidence type="ECO:0000256" key="1">
    <source>
        <dbReference type="ARBA" id="ARBA00022723"/>
    </source>
</evidence>
<keyword evidence="3" id="KW-0862">Zinc</keyword>
<evidence type="ECO:0000259" key="4">
    <source>
        <dbReference type="PROSITE" id="PS00479"/>
    </source>
</evidence>
<dbReference type="InterPro" id="IPR046349">
    <property type="entry name" value="C1-like_sf"/>
</dbReference>
<dbReference type="AlphaFoldDB" id="A0A5D2MEM9"/>
<dbReference type="SMART" id="SM00109">
    <property type="entry name" value="C1"/>
    <property type="match status" value="6"/>
</dbReference>
<evidence type="ECO:0000256" key="2">
    <source>
        <dbReference type="ARBA" id="ARBA00022737"/>
    </source>
</evidence>
<dbReference type="PROSITE" id="PS00479">
    <property type="entry name" value="ZF_DAG_PE_1"/>
    <property type="match status" value="1"/>
</dbReference>
<keyword evidence="1" id="KW-0479">Metal-binding</keyword>
<dbReference type="SUPFAM" id="SSF57889">
    <property type="entry name" value="Cysteine-rich domain"/>
    <property type="match status" value="5"/>
</dbReference>
<feature type="domain" description="Phorbol-ester/DAG-type" evidence="4">
    <location>
        <begin position="300"/>
        <end position="350"/>
    </location>
</feature>
<gene>
    <name evidence="5" type="ORF">ES332_A13G008500v1</name>
</gene>
<dbReference type="Proteomes" id="UP000322667">
    <property type="component" value="Chromosome A13"/>
</dbReference>
<accession>A0A5D2MEM9</accession>
<dbReference type="Pfam" id="PF03107">
    <property type="entry name" value="C1_2"/>
    <property type="match status" value="4"/>
</dbReference>
<evidence type="ECO:0000313" key="6">
    <source>
        <dbReference type="Proteomes" id="UP000322667"/>
    </source>
</evidence>
<dbReference type="GO" id="GO:0046872">
    <property type="term" value="F:metal ion binding"/>
    <property type="evidence" value="ECO:0007669"/>
    <property type="project" value="UniProtKB-KW"/>
</dbReference>
<dbReference type="InterPro" id="IPR002219">
    <property type="entry name" value="PKC_DAG/PE"/>
</dbReference>
<dbReference type="EMBL" id="CM017622">
    <property type="protein sequence ID" value="TYH89812.1"/>
    <property type="molecule type" value="Genomic_DNA"/>
</dbReference>
<name>A0A5D2MEM9_GOSTO</name>
<dbReference type="InterPro" id="IPR004146">
    <property type="entry name" value="DC1"/>
</dbReference>
<keyword evidence="6" id="KW-1185">Reference proteome</keyword>
<sequence>MEEPKYHGHQHPLLMLNEEQLIGNGNGVVDCSRCGEKVSAPCFSCAECCGFYLHKTCAEAPLELNHPFHRHHPLLLLQNPPYTSDTRCVCDFCDETCEQFIYRCSCDLNFHIKCALFTFNIAERNLKELEHVALEDPSFSSRNDSGNLGKCFVCWEPLAIYTYFSLDCGVNLHKKCAELSLELDHLCHRKHPLVLQFNSQRRACKVCQVTQRRGFVYGCSLCELAIHIDCASPLPVIEHKSHQHPFTLFWRQIPFICDACGTEGHHVAYTCGTCSIMVHKKCISFPRIIQHAFHVHRVFHTYFIRKEYFESLNCLWCHEVVNTEHGSYFCADCNVIFHVTCALKEKDLYCIVSQENEEDKSLDIPVNSITKVLETNDDGEATVIEHCKHKHYLMLSDNIREHGDKCCDGCFLFISPKFYHCSRCDFFLHKSCAELPKMKLFSKHNICGETEFFSGSKPFILTSDCMFSCELCEYLSNGFSYKCNECGSQICLRCLDLFLQDAVKIPGHKHPLLFYYDYEEQCCACGRDIIRAFCCKDCNFHICNLCVIRPTRVRHKCDEHLLILTYDKINDYVKYHYCDICEKERDPKLWFYHCKTCDTSAHVDCVLGKYSFIRLGSTYNEGNHQHPLTFVKKIHYYPECVECGKPCEDLSLECAEPRCNYIAHWKCRKPTIGGRY</sequence>
<reference evidence="5 6" key="1">
    <citation type="submission" date="2019-07" db="EMBL/GenBank/DDBJ databases">
        <title>WGS assembly of Gossypium tomentosum.</title>
        <authorList>
            <person name="Chen Z.J."/>
            <person name="Sreedasyam A."/>
            <person name="Ando A."/>
            <person name="Song Q."/>
            <person name="De L."/>
            <person name="Hulse-Kemp A."/>
            <person name="Ding M."/>
            <person name="Ye W."/>
            <person name="Kirkbride R."/>
            <person name="Jenkins J."/>
            <person name="Plott C."/>
            <person name="Lovell J."/>
            <person name="Lin Y.-M."/>
            <person name="Vaughn R."/>
            <person name="Liu B."/>
            <person name="Li W."/>
            <person name="Simpson S."/>
            <person name="Scheffler B."/>
            <person name="Saski C."/>
            <person name="Grover C."/>
            <person name="Hu G."/>
            <person name="Conover J."/>
            <person name="Carlson J."/>
            <person name="Shu S."/>
            <person name="Boston L."/>
            <person name="Williams M."/>
            <person name="Peterson D."/>
            <person name="Mcgee K."/>
            <person name="Jones D."/>
            <person name="Wendel J."/>
            <person name="Stelly D."/>
            <person name="Grimwood J."/>
            <person name="Schmutz J."/>
        </authorList>
    </citation>
    <scope>NUCLEOTIDE SEQUENCE [LARGE SCALE GENOMIC DNA]</scope>
    <source>
        <strain evidence="5">7179.01</strain>
    </source>
</reference>
<proteinExistence type="predicted"/>
<protein>
    <recommendedName>
        <fullName evidence="4">Phorbol-ester/DAG-type domain-containing protein</fullName>
    </recommendedName>
</protein>
<keyword evidence="2" id="KW-0677">Repeat</keyword>
<organism evidence="5 6">
    <name type="scientific">Gossypium tomentosum</name>
    <name type="common">Hawaiian cotton</name>
    <name type="synonym">Gossypium sandvicense</name>
    <dbReference type="NCBI Taxonomy" id="34277"/>
    <lineage>
        <taxon>Eukaryota</taxon>
        <taxon>Viridiplantae</taxon>
        <taxon>Streptophyta</taxon>
        <taxon>Embryophyta</taxon>
        <taxon>Tracheophyta</taxon>
        <taxon>Spermatophyta</taxon>
        <taxon>Magnoliopsida</taxon>
        <taxon>eudicotyledons</taxon>
        <taxon>Gunneridae</taxon>
        <taxon>Pentapetalae</taxon>
        <taxon>rosids</taxon>
        <taxon>malvids</taxon>
        <taxon>Malvales</taxon>
        <taxon>Malvaceae</taxon>
        <taxon>Malvoideae</taxon>
        <taxon>Gossypium</taxon>
    </lineage>
</organism>
<dbReference type="PANTHER" id="PTHR32410">
    <property type="entry name" value="CYSTEINE/HISTIDINE-RICH C1 DOMAIN FAMILY PROTEIN"/>
    <property type="match status" value="1"/>
</dbReference>
<dbReference type="InterPro" id="IPR053192">
    <property type="entry name" value="Vacuole_Formation_Reg"/>
</dbReference>